<dbReference type="SUPFAM" id="SSF48264">
    <property type="entry name" value="Cytochrome P450"/>
    <property type="match status" value="1"/>
</dbReference>
<keyword evidence="6" id="KW-1133">Transmembrane helix</keyword>
<comment type="subcellular location">
    <subcellularLocation>
        <location evidence="1">Membrane</location>
    </subcellularLocation>
</comment>
<evidence type="ECO:0000256" key="9">
    <source>
        <dbReference type="ARBA" id="ARBA00023033"/>
    </source>
</evidence>
<protein>
    <recommendedName>
        <fullName evidence="13">Cytochrome P450</fullName>
    </recommendedName>
</protein>
<dbReference type="GO" id="GO:0016705">
    <property type="term" value="F:oxidoreductase activity, acting on paired donors, with incorporation or reduction of molecular oxygen"/>
    <property type="evidence" value="ECO:0007669"/>
    <property type="project" value="InterPro"/>
</dbReference>
<keyword evidence="10" id="KW-0472">Membrane</keyword>
<evidence type="ECO:0000313" key="12">
    <source>
        <dbReference type="Proteomes" id="UP000826271"/>
    </source>
</evidence>
<evidence type="ECO:0000256" key="2">
    <source>
        <dbReference type="ARBA" id="ARBA00010617"/>
    </source>
</evidence>
<dbReference type="GO" id="GO:0005506">
    <property type="term" value="F:iron ion binding"/>
    <property type="evidence" value="ECO:0007669"/>
    <property type="project" value="InterPro"/>
</dbReference>
<evidence type="ECO:0000256" key="4">
    <source>
        <dbReference type="ARBA" id="ARBA00022692"/>
    </source>
</evidence>
<comment type="similarity">
    <text evidence="2">Belongs to the cytochrome P450 family.</text>
</comment>
<dbReference type="GO" id="GO:0016020">
    <property type="term" value="C:membrane"/>
    <property type="evidence" value="ECO:0007669"/>
    <property type="project" value="UniProtKB-SubCell"/>
</dbReference>
<keyword evidence="8" id="KW-0408">Iron</keyword>
<keyword evidence="7" id="KW-0560">Oxidoreductase</keyword>
<gene>
    <name evidence="11" type="ORF">BUALT_Bualt01G0215800</name>
</gene>
<evidence type="ECO:0000256" key="6">
    <source>
        <dbReference type="ARBA" id="ARBA00022989"/>
    </source>
</evidence>
<name>A0AAV6YAL8_9LAMI</name>
<dbReference type="Gene3D" id="1.10.630.10">
    <property type="entry name" value="Cytochrome P450"/>
    <property type="match status" value="1"/>
</dbReference>
<dbReference type="Proteomes" id="UP000826271">
    <property type="component" value="Unassembled WGS sequence"/>
</dbReference>
<evidence type="ECO:0000313" key="11">
    <source>
        <dbReference type="EMBL" id="KAG8391713.1"/>
    </source>
</evidence>
<organism evidence="11 12">
    <name type="scientific">Buddleja alternifolia</name>
    <dbReference type="NCBI Taxonomy" id="168488"/>
    <lineage>
        <taxon>Eukaryota</taxon>
        <taxon>Viridiplantae</taxon>
        <taxon>Streptophyta</taxon>
        <taxon>Embryophyta</taxon>
        <taxon>Tracheophyta</taxon>
        <taxon>Spermatophyta</taxon>
        <taxon>Magnoliopsida</taxon>
        <taxon>eudicotyledons</taxon>
        <taxon>Gunneridae</taxon>
        <taxon>Pentapetalae</taxon>
        <taxon>asterids</taxon>
        <taxon>lamiids</taxon>
        <taxon>Lamiales</taxon>
        <taxon>Scrophulariaceae</taxon>
        <taxon>Buddlejeae</taxon>
        <taxon>Buddleja</taxon>
    </lineage>
</organism>
<evidence type="ECO:0008006" key="13">
    <source>
        <dbReference type="Google" id="ProtNLM"/>
    </source>
</evidence>
<evidence type="ECO:0000256" key="3">
    <source>
        <dbReference type="ARBA" id="ARBA00022617"/>
    </source>
</evidence>
<reference evidence="11" key="1">
    <citation type="submission" date="2019-10" db="EMBL/GenBank/DDBJ databases">
        <authorList>
            <person name="Zhang R."/>
            <person name="Pan Y."/>
            <person name="Wang J."/>
            <person name="Ma R."/>
            <person name="Yu S."/>
        </authorList>
    </citation>
    <scope>NUCLEOTIDE SEQUENCE</scope>
    <source>
        <strain evidence="11">LA-IB0</strain>
        <tissue evidence="11">Leaf</tissue>
    </source>
</reference>
<keyword evidence="4" id="KW-0812">Transmembrane</keyword>
<keyword evidence="12" id="KW-1185">Reference proteome</keyword>
<comment type="caution">
    <text evidence="11">The sequence shown here is derived from an EMBL/GenBank/DDBJ whole genome shotgun (WGS) entry which is preliminary data.</text>
</comment>
<dbReference type="GO" id="GO:0004497">
    <property type="term" value="F:monooxygenase activity"/>
    <property type="evidence" value="ECO:0007669"/>
    <property type="project" value="UniProtKB-KW"/>
</dbReference>
<dbReference type="PANTHER" id="PTHR47950">
    <property type="entry name" value="CYTOCHROME P450, FAMILY 76, SUBFAMILY C, POLYPEPTIDE 5-RELATED"/>
    <property type="match status" value="1"/>
</dbReference>
<dbReference type="InterPro" id="IPR036396">
    <property type="entry name" value="Cyt_P450_sf"/>
</dbReference>
<keyword evidence="9" id="KW-0503">Monooxygenase</keyword>
<keyword evidence="3" id="KW-0349">Heme</keyword>
<dbReference type="EMBL" id="WHWC01000001">
    <property type="protein sequence ID" value="KAG8391713.1"/>
    <property type="molecule type" value="Genomic_DNA"/>
</dbReference>
<accession>A0AAV6YAL8</accession>
<evidence type="ECO:0000256" key="8">
    <source>
        <dbReference type="ARBA" id="ARBA00023004"/>
    </source>
</evidence>
<evidence type="ECO:0000256" key="10">
    <source>
        <dbReference type="ARBA" id="ARBA00023136"/>
    </source>
</evidence>
<dbReference type="GO" id="GO:0020037">
    <property type="term" value="F:heme binding"/>
    <property type="evidence" value="ECO:0007669"/>
    <property type="project" value="InterPro"/>
</dbReference>
<evidence type="ECO:0000256" key="1">
    <source>
        <dbReference type="ARBA" id="ARBA00004370"/>
    </source>
</evidence>
<dbReference type="AlphaFoldDB" id="A0AAV6YAL8"/>
<sequence length="116" mass="13369">MAHSTVREGCCSKPWHTESVRQNSSTSPVFVTPNFADYFPVFQVADPQGIFRKTTFYFKKCFEIFDDIINQRLKTRGTAEDSMSENDMLQALLDLNQKDEPELSFDDIKHLLLVSI</sequence>
<proteinExistence type="inferred from homology"/>
<evidence type="ECO:0000256" key="5">
    <source>
        <dbReference type="ARBA" id="ARBA00022723"/>
    </source>
</evidence>
<keyword evidence="5" id="KW-0479">Metal-binding</keyword>
<evidence type="ECO:0000256" key="7">
    <source>
        <dbReference type="ARBA" id="ARBA00023002"/>
    </source>
</evidence>
<dbReference type="PANTHER" id="PTHR47950:SF4">
    <property type="entry name" value="GERANIOL 8-HYDROXYLASE-LIKE"/>
    <property type="match status" value="1"/>
</dbReference>